<evidence type="ECO:0000256" key="2">
    <source>
        <dbReference type="ARBA" id="ARBA00009239"/>
    </source>
</evidence>
<evidence type="ECO:0000256" key="6">
    <source>
        <dbReference type="ARBA" id="ARBA00022989"/>
    </source>
</evidence>
<evidence type="ECO:0000256" key="9">
    <source>
        <dbReference type="ARBA" id="ARBA00052364"/>
    </source>
</evidence>
<dbReference type="OrthoDB" id="5971499at2759"/>
<evidence type="ECO:0000256" key="4">
    <source>
        <dbReference type="ARBA" id="ARBA00022692"/>
    </source>
</evidence>
<dbReference type="Pfam" id="PF07691">
    <property type="entry name" value="PA14"/>
    <property type="match status" value="1"/>
</dbReference>
<comment type="function">
    <text evidence="10">Transfers N-acetylgalactosamine (GalNAc) from UDP-GalNAc to N-acetylglucosamine-beta-benzyl with a beta-1,4-linkage to form N,N'-diacetyllactosediamine, GalNAc-beta-1,4-GlcNAc structures in N-linked glycans and probably O-linked glycans.</text>
</comment>
<feature type="region of interest" description="Disordered" evidence="11">
    <location>
        <begin position="296"/>
        <end position="350"/>
    </location>
</feature>
<dbReference type="SMART" id="SM00758">
    <property type="entry name" value="PA14"/>
    <property type="match status" value="1"/>
</dbReference>
<dbReference type="InterPro" id="IPR029044">
    <property type="entry name" value="Nucleotide-diphossugar_trans"/>
</dbReference>
<evidence type="ECO:0000256" key="7">
    <source>
        <dbReference type="ARBA" id="ARBA00023034"/>
    </source>
</evidence>
<dbReference type="InterPro" id="IPR037524">
    <property type="entry name" value="PA14/GLEYA"/>
</dbReference>
<evidence type="ECO:0000256" key="8">
    <source>
        <dbReference type="ARBA" id="ARBA00023136"/>
    </source>
</evidence>
<evidence type="ECO:0000256" key="11">
    <source>
        <dbReference type="SAM" id="MobiDB-lite"/>
    </source>
</evidence>
<evidence type="ECO:0000313" key="13">
    <source>
        <dbReference type="EMBL" id="NXR35536.1"/>
    </source>
</evidence>
<dbReference type="PANTHER" id="PTHR12369:SF15">
    <property type="entry name" value="BETA-1,4-N-ACETYLGALACTOSAMINYLTRANSFERASE 3"/>
    <property type="match status" value="1"/>
</dbReference>
<keyword evidence="6" id="KW-1133">Transmembrane helix</keyword>
<feature type="non-terminal residue" evidence="13">
    <location>
        <position position="1"/>
    </location>
</feature>
<comment type="caution">
    <text evidence="13">The sequence shown here is derived from an EMBL/GenBank/DDBJ whole genome shotgun (WGS) entry which is preliminary data.</text>
</comment>
<reference evidence="13 14" key="1">
    <citation type="submission" date="2019-09" db="EMBL/GenBank/DDBJ databases">
        <title>Bird 10,000 Genomes (B10K) Project - Family phase.</title>
        <authorList>
            <person name="Zhang G."/>
        </authorList>
    </citation>
    <scope>NUCLEOTIDE SEQUENCE [LARGE SCALE GENOMIC DNA]</scope>
    <source>
        <strain evidence="13">B10K-DU-001-36</strain>
        <tissue evidence="13">Muscle</tissue>
    </source>
</reference>
<keyword evidence="7 10" id="KW-0333">Golgi apparatus</keyword>
<dbReference type="EMBL" id="VWYL01013833">
    <property type="protein sequence ID" value="NXR35536.1"/>
    <property type="molecule type" value="Genomic_DNA"/>
</dbReference>
<keyword evidence="5 10" id="KW-0735">Signal-anchor</keyword>
<feature type="compositionally biased region" description="Polar residues" evidence="11">
    <location>
        <begin position="451"/>
        <end position="462"/>
    </location>
</feature>
<dbReference type="EC" id="2.4.1.244" evidence="10"/>
<feature type="region of interest" description="Disordered" evidence="11">
    <location>
        <begin position="403"/>
        <end position="507"/>
    </location>
</feature>
<dbReference type="Pfam" id="PF05679">
    <property type="entry name" value="CHGN"/>
    <property type="match status" value="1"/>
</dbReference>
<protein>
    <recommendedName>
        <fullName evidence="10">Beta-1,4-N-acetylgalactosaminyltransferase</fullName>
        <ecNumber evidence="10">2.4.1.244</ecNumber>
    </recommendedName>
</protein>
<evidence type="ECO:0000256" key="1">
    <source>
        <dbReference type="ARBA" id="ARBA00004447"/>
    </source>
</evidence>
<comment type="similarity">
    <text evidence="2 10">Belongs to the chondroitin N-acetylgalactosaminyltransferase family.</text>
</comment>
<dbReference type="SUPFAM" id="SSF53448">
    <property type="entry name" value="Nucleotide-diphospho-sugar transferases"/>
    <property type="match status" value="1"/>
</dbReference>
<comment type="subcellular location">
    <subcellularLocation>
        <location evidence="1 10">Golgi apparatus</location>
        <location evidence="1 10">Golgi stack membrane</location>
        <topology evidence="1 10">Single-pass type II membrane protein</topology>
    </subcellularLocation>
</comment>
<sequence>FQGQANLHVFEDWCGSSIEQLRRNLHFPLFPHTRTTLKKLAVSPKWTNYGLRIFGYLHPFTDGEGQFQFAIAADDNAEFWLSTDEKPSGVQLLASVGKTGKEWTAPGEFGKFHSQKSNIVRLSAAGRYYFEVLHKQDDTGTDHVEVAWRLNDPEAKFKVIDSQHLSLFANETLLRMDEVGHIPQTLASGRARAGGRTHPADMLKPDPRDTLYEVPLLSRSRLRQALPECPYRPSYLVDGFPLQRYQGLQFVHLSFVYPNDYSRLSHMEKDNKCFYQENPYYLERFGFYKYMKMDRPEKSLDSGENTEQPGSQEGNPEELQYEEQDVESTRVPGQAGTGRAGQAPSSVWGSDNVHLEDYSLRERRRLLSVLGDSAGEEMWSRRTKRAGVKSALLAYSNQSLSLTGLEGHPVTTRPRLKAGVKDNSRSPPQHARASQGRVPVRGAHPPPRAVSQRQHQGQPRSAEQQDTKNGHQVGRGEAQGTSPVKGKSAGTAEEEEADGEPEEEDEEGFDYVPVFDQAVNWEQTFSMNNLDFHMLRTDWIDLKCNTSGNLLLRESEALEVTRVFLRKLNQRTKGRFQLQRILNVEKRQDRVRGSRYLLELELLELLGPAQRRLRLSEFVFAPGWPGSARHDDERRMRSLAWGQRRHLMAVDSEPELCWPQGFSWNHRAVVHFVVPVKNQARWVLQFISDMEELFRVTKDPYFSIIITDYSSEDMDVEKALKRSALHSYQYLKLTGNFERSAGLQAGIDLITDPHSIVFLCDLHIHFPAGVIDSIRKHCVEGKMAFAPMVMRLHCGMSPQWPDGYWEVNGFGLLGIYKSDLDKIGGMNTKEFRDRWGGEDWELLDRILQAGLEVERLALRNFFHWFHSKRGMWNRRQLRTG</sequence>
<feature type="non-terminal residue" evidence="13">
    <location>
        <position position="880"/>
    </location>
</feature>
<evidence type="ECO:0000256" key="3">
    <source>
        <dbReference type="ARBA" id="ARBA00022679"/>
    </source>
</evidence>
<evidence type="ECO:0000313" key="14">
    <source>
        <dbReference type="Proteomes" id="UP000549157"/>
    </source>
</evidence>
<keyword evidence="14" id="KW-1185">Reference proteome</keyword>
<feature type="compositionally biased region" description="Acidic residues" evidence="11">
    <location>
        <begin position="492"/>
        <end position="507"/>
    </location>
</feature>
<dbReference type="GO" id="GO:0032580">
    <property type="term" value="C:Golgi cisterna membrane"/>
    <property type="evidence" value="ECO:0007669"/>
    <property type="project" value="UniProtKB-SubCell"/>
</dbReference>
<organism evidence="13 14">
    <name type="scientific">Zosterops hypoxanthus</name>
    <dbReference type="NCBI Taxonomy" id="2485327"/>
    <lineage>
        <taxon>Eukaryota</taxon>
        <taxon>Metazoa</taxon>
        <taxon>Chordata</taxon>
        <taxon>Craniata</taxon>
        <taxon>Vertebrata</taxon>
        <taxon>Euteleostomi</taxon>
        <taxon>Archelosauria</taxon>
        <taxon>Archosauria</taxon>
        <taxon>Dinosauria</taxon>
        <taxon>Saurischia</taxon>
        <taxon>Theropoda</taxon>
        <taxon>Coelurosauria</taxon>
        <taxon>Aves</taxon>
        <taxon>Neognathae</taxon>
        <taxon>Neoaves</taxon>
        <taxon>Telluraves</taxon>
        <taxon>Australaves</taxon>
        <taxon>Passeriformes</taxon>
        <taxon>Sylvioidea</taxon>
        <taxon>Zosteropidae</taxon>
        <taxon>Zosterops</taxon>
    </lineage>
</organism>
<dbReference type="Proteomes" id="UP000549157">
    <property type="component" value="Unassembled WGS sequence"/>
</dbReference>
<accession>A0A7L2KKJ3</accession>
<dbReference type="InterPro" id="IPR008428">
    <property type="entry name" value="Chond_GalNAc"/>
</dbReference>
<evidence type="ECO:0000256" key="10">
    <source>
        <dbReference type="RuleBase" id="RU364016"/>
    </source>
</evidence>
<keyword evidence="3 10" id="KW-0808">Transferase</keyword>
<feature type="compositionally biased region" description="Polar residues" evidence="11">
    <location>
        <begin position="302"/>
        <end position="314"/>
    </location>
</feature>
<gene>
    <name evidence="13" type="primary">B4galnt3</name>
    <name evidence="13" type="ORF">ZOSHYP_R05911</name>
</gene>
<dbReference type="Gene3D" id="3.90.550.10">
    <property type="entry name" value="Spore Coat Polysaccharide Biosynthesis Protein SpsA, Chain A"/>
    <property type="match status" value="1"/>
</dbReference>
<dbReference type="FunFam" id="3.90.550.10:FF:000063">
    <property type="entry name" value="Beta-1,4-N-acetylgalactosaminyltransferase"/>
    <property type="match status" value="1"/>
</dbReference>
<dbReference type="PANTHER" id="PTHR12369">
    <property type="entry name" value="CHONDROITIN SYNTHASE"/>
    <property type="match status" value="1"/>
</dbReference>
<dbReference type="InterPro" id="IPR051227">
    <property type="entry name" value="CS_glycosyltransferase"/>
</dbReference>
<keyword evidence="4" id="KW-0812">Transmembrane</keyword>
<evidence type="ECO:0000256" key="5">
    <source>
        <dbReference type="ARBA" id="ARBA00022968"/>
    </source>
</evidence>
<dbReference type="InterPro" id="IPR011658">
    <property type="entry name" value="PA14_dom"/>
</dbReference>
<evidence type="ECO:0000259" key="12">
    <source>
        <dbReference type="PROSITE" id="PS51820"/>
    </source>
</evidence>
<comment type="catalytic activity">
    <reaction evidence="9 10">
        <text>an N-acetyl-beta-D-glucosaminyl derivative + UDP-N-acetyl-alpha-D-galactosamine = an N-acetyl-beta-D-galactosaminyl-(1-&gt;4)-N-acetyl-beta-D-glucosaminyl derivative + UDP + H(+)</text>
        <dbReference type="Rhea" id="RHEA:20493"/>
        <dbReference type="ChEBI" id="CHEBI:15378"/>
        <dbReference type="ChEBI" id="CHEBI:58223"/>
        <dbReference type="ChEBI" id="CHEBI:61631"/>
        <dbReference type="ChEBI" id="CHEBI:67138"/>
        <dbReference type="ChEBI" id="CHEBI:138027"/>
        <dbReference type="EC" id="2.4.1.244"/>
    </reaction>
</comment>
<proteinExistence type="inferred from homology"/>
<keyword evidence="8" id="KW-0472">Membrane</keyword>
<feature type="compositionally biased region" description="Acidic residues" evidence="11">
    <location>
        <begin position="315"/>
        <end position="326"/>
    </location>
</feature>
<feature type="domain" description="PA14" evidence="12">
    <location>
        <begin position="1"/>
        <end position="164"/>
    </location>
</feature>
<name>A0A7L2KKJ3_9PASS</name>
<dbReference type="PROSITE" id="PS51820">
    <property type="entry name" value="PA14"/>
    <property type="match status" value="1"/>
</dbReference>
<dbReference type="AlphaFoldDB" id="A0A7L2KKJ3"/>
<dbReference type="GO" id="GO:0033842">
    <property type="term" value="F:N-acetyl-beta-glucosaminyl-derivative 4-beta-N-acetylgalactosaminyltransferase activity"/>
    <property type="evidence" value="ECO:0007669"/>
    <property type="project" value="UniProtKB-EC"/>
</dbReference>